<dbReference type="SUPFAM" id="SSF46785">
    <property type="entry name" value="Winged helix' DNA-binding domain"/>
    <property type="match status" value="1"/>
</dbReference>
<dbReference type="OrthoDB" id="8635520at2"/>
<dbReference type="AlphaFoldDB" id="A0A7K0BW46"/>
<proteinExistence type="predicted"/>
<comment type="caution">
    <text evidence="2">The sequence shown here is derived from an EMBL/GenBank/DDBJ whole genome shotgun (WGS) entry which is preliminary data.</text>
</comment>
<keyword evidence="3" id="KW-1185">Reference proteome</keyword>
<gene>
    <name evidence="2" type="ORF">ACRB68_31890</name>
</gene>
<dbReference type="InterPro" id="IPR036390">
    <property type="entry name" value="WH_DNA-bd_sf"/>
</dbReference>
<dbReference type="PANTHER" id="PTHR33164:SF99">
    <property type="entry name" value="MARR FAMILY REGULATORY PROTEIN"/>
    <property type="match status" value="1"/>
</dbReference>
<reference evidence="2 3" key="1">
    <citation type="submission" date="2019-10" db="EMBL/GenBank/DDBJ databases">
        <title>Actinomadura rubteroloni sp. nov. and Actinomadura macrotermitis sp. nov., isolated from the gut of fungus growing-termite Macrotermes natalensis.</title>
        <authorList>
            <person name="Benndorf R."/>
            <person name="Martin K."/>
            <person name="Kuefner M."/>
            <person name="De Beer W."/>
            <person name="Kaster A.-K."/>
            <person name="Vollmers J."/>
            <person name="Poulsen M."/>
            <person name="Beemelmanns C."/>
        </authorList>
    </citation>
    <scope>NUCLEOTIDE SEQUENCE [LARGE SCALE GENOMIC DNA]</scope>
    <source>
        <strain evidence="2 3">RB68</strain>
    </source>
</reference>
<evidence type="ECO:0000313" key="3">
    <source>
        <dbReference type="Proteomes" id="UP000487268"/>
    </source>
</evidence>
<dbReference type="SMART" id="SM00347">
    <property type="entry name" value="HTH_MARR"/>
    <property type="match status" value="1"/>
</dbReference>
<organism evidence="2 3">
    <name type="scientific">Actinomadura macrotermitis</name>
    <dbReference type="NCBI Taxonomy" id="2585200"/>
    <lineage>
        <taxon>Bacteria</taxon>
        <taxon>Bacillati</taxon>
        <taxon>Actinomycetota</taxon>
        <taxon>Actinomycetes</taxon>
        <taxon>Streptosporangiales</taxon>
        <taxon>Thermomonosporaceae</taxon>
        <taxon>Actinomadura</taxon>
    </lineage>
</organism>
<accession>A0A7K0BW46</accession>
<dbReference type="InterPro" id="IPR039422">
    <property type="entry name" value="MarR/SlyA-like"/>
</dbReference>
<dbReference type="RefSeq" id="WP_153533239.1">
    <property type="nucleotide sequence ID" value="NZ_WEGH01000002.1"/>
</dbReference>
<dbReference type="Gene3D" id="1.10.10.10">
    <property type="entry name" value="Winged helix-like DNA-binding domain superfamily/Winged helix DNA-binding domain"/>
    <property type="match status" value="1"/>
</dbReference>
<dbReference type="EMBL" id="WEGH01000002">
    <property type="protein sequence ID" value="MQY05122.1"/>
    <property type="molecule type" value="Genomic_DNA"/>
</dbReference>
<protein>
    <recommendedName>
        <fullName evidence="1">HTH marR-type domain-containing protein</fullName>
    </recommendedName>
</protein>
<sequence length="158" mass="17845">MSEPRWLDAAQQRDWRSFVDGSLRLTEVMERDLKSRHGLSMSEYEILVRLSEAPERRLRMAELAEHASQSRSRLSHTCSRLESKGLVFRGGCPKDKRGVYAHLTDEGFAALDRAARDHVETVRDFFIDLIDPADLAAVGRAFRAVAERIDAAGRDASC</sequence>
<dbReference type="InterPro" id="IPR000835">
    <property type="entry name" value="HTH_MarR-typ"/>
</dbReference>
<evidence type="ECO:0000259" key="1">
    <source>
        <dbReference type="PROSITE" id="PS50995"/>
    </source>
</evidence>
<evidence type="ECO:0000313" key="2">
    <source>
        <dbReference type="EMBL" id="MQY05122.1"/>
    </source>
</evidence>
<dbReference type="PANTHER" id="PTHR33164">
    <property type="entry name" value="TRANSCRIPTIONAL REGULATOR, MARR FAMILY"/>
    <property type="match status" value="1"/>
</dbReference>
<dbReference type="GO" id="GO:0003700">
    <property type="term" value="F:DNA-binding transcription factor activity"/>
    <property type="evidence" value="ECO:0007669"/>
    <property type="project" value="InterPro"/>
</dbReference>
<name>A0A7K0BW46_9ACTN</name>
<dbReference type="GO" id="GO:0006950">
    <property type="term" value="P:response to stress"/>
    <property type="evidence" value="ECO:0007669"/>
    <property type="project" value="TreeGrafter"/>
</dbReference>
<dbReference type="InterPro" id="IPR036388">
    <property type="entry name" value="WH-like_DNA-bd_sf"/>
</dbReference>
<feature type="domain" description="HTH marR-type" evidence="1">
    <location>
        <begin position="1"/>
        <end position="147"/>
    </location>
</feature>
<dbReference type="Proteomes" id="UP000487268">
    <property type="component" value="Unassembled WGS sequence"/>
</dbReference>
<dbReference type="Pfam" id="PF12802">
    <property type="entry name" value="MarR_2"/>
    <property type="match status" value="1"/>
</dbReference>
<dbReference type="PROSITE" id="PS50995">
    <property type="entry name" value="HTH_MARR_2"/>
    <property type="match status" value="1"/>
</dbReference>